<dbReference type="STRING" id="274537.BIU88_10955"/>
<accession>A0A1D8D5L2</accession>
<dbReference type="RefSeq" id="WP_069810799.1">
    <property type="nucleotide sequence ID" value="NZ_CP017305.1"/>
</dbReference>
<dbReference type="EMBL" id="CP017305">
    <property type="protein sequence ID" value="AOS84607.1"/>
    <property type="molecule type" value="Genomic_DNA"/>
</dbReference>
<organism evidence="1 2">
    <name type="scientific">Chlorobaculum limnaeum</name>
    <dbReference type="NCBI Taxonomy" id="274537"/>
    <lineage>
        <taxon>Bacteria</taxon>
        <taxon>Pseudomonadati</taxon>
        <taxon>Chlorobiota</taxon>
        <taxon>Chlorobiia</taxon>
        <taxon>Chlorobiales</taxon>
        <taxon>Chlorobiaceae</taxon>
        <taxon>Chlorobaculum</taxon>
    </lineage>
</organism>
<dbReference type="Proteomes" id="UP000095185">
    <property type="component" value="Chromosome"/>
</dbReference>
<proteinExistence type="predicted"/>
<protein>
    <submittedName>
        <fullName evidence="1">Uncharacterized protein</fullName>
    </submittedName>
</protein>
<sequence>MKMIAIIGDEETRPQIRKMFTAHQVSLFSSIAIRGCSCESRGEPVAWWPAGKEIPTAYSSLCFAILEDEKAEKIMSDIETTPVAADPAFPAKAFMMNVEKMI</sequence>
<evidence type="ECO:0000313" key="2">
    <source>
        <dbReference type="Proteomes" id="UP000095185"/>
    </source>
</evidence>
<dbReference type="OrthoDB" id="598034at2"/>
<name>A0A1D8D5L2_CHLLM</name>
<dbReference type="AlphaFoldDB" id="A0A1D8D5L2"/>
<gene>
    <name evidence="1" type="ORF">BIU88_10955</name>
</gene>
<reference evidence="1" key="1">
    <citation type="submission" date="2016-09" db="EMBL/GenBank/DDBJ databases">
        <title>Genome sequence of Chlorobaculum limnaeum.</title>
        <authorList>
            <person name="Liu Z."/>
            <person name="Tank M."/>
            <person name="Bryant D.A."/>
        </authorList>
    </citation>
    <scope>NUCLEOTIDE SEQUENCE [LARGE SCALE GENOMIC DNA]</scope>
    <source>
        <strain evidence="1">DSM 1677</strain>
    </source>
</reference>
<keyword evidence="2" id="KW-1185">Reference proteome</keyword>
<evidence type="ECO:0000313" key="1">
    <source>
        <dbReference type="EMBL" id="AOS84607.1"/>
    </source>
</evidence>
<dbReference type="KEGG" id="clz:BIU88_10955"/>